<dbReference type="CDD" id="cd04622">
    <property type="entry name" value="CBS_pair_HRP1_like"/>
    <property type="match status" value="1"/>
</dbReference>
<feature type="domain" description="CBS" evidence="3">
    <location>
        <begin position="75"/>
        <end position="131"/>
    </location>
</feature>
<keyword evidence="1 2" id="KW-0129">CBS domain</keyword>
<dbReference type="PANTHER" id="PTHR43080">
    <property type="entry name" value="CBS DOMAIN-CONTAINING PROTEIN CBSX3, MITOCHONDRIAL"/>
    <property type="match status" value="1"/>
</dbReference>
<name>A0ABY6BMQ3_9GAMM</name>
<dbReference type="Pfam" id="PF00571">
    <property type="entry name" value="CBS"/>
    <property type="match status" value="2"/>
</dbReference>
<dbReference type="PANTHER" id="PTHR43080:SF2">
    <property type="entry name" value="CBS DOMAIN-CONTAINING PROTEIN"/>
    <property type="match status" value="1"/>
</dbReference>
<accession>A0ABY6BMQ3</accession>
<dbReference type="SUPFAM" id="SSF54631">
    <property type="entry name" value="CBS-domain pair"/>
    <property type="match status" value="1"/>
</dbReference>
<dbReference type="Gene3D" id="3.10.580.10">
    <property type="entry name" value="CBS-domain"/>
    <property type="match status" value="1"/>
</dbReference>
<organism evidence="4 5">
    <name type="scientific">Tahibacter amnicola</name>
    <dbReference type="NCBI Taxonomy" id="2976241"/>
    <lineage>
        <taxon>Bacteria</taxon>
        <taxon>Pseudomonadati</taxon>
        <taxon>Pseudomonadota</taxon>
        <taxon>Gammaproteobacteria</taxon>
        <taxon>Lysobacterales</taxon>
        <taxon>Rhodanobacteraceae</taxon>
        <taxon>Tahibacter</taxon>
    </lineage>
</organism>
<dbReference type="SMART" id="SM00116">
    <property type="entry name" value="CBS"/>
    <property type="match status" value="2"/>
</dbReference>
<dbReference type="RefSeq" id="WP_261696803.1">
    <property type="nucleotide sequence ID" value="NZ_CP104694.1"/>
</dbReference>
<dbReference type="Proteomes" id="UP001064632">
    <property type="component" value="Chromosome"/>
</dbReference>
<dbReference type="EMBL" id="CP104694">
    <property type="protein sequence ID" value="UXI69851.1"/>
    <property type="molecule type" value="Genomic_DNA"/>
</dbReference>
<keyword evidence="5" id="KW-1185">Reference proteome</keyword>
<feature type="domain" description="CBS" evidence="3">
    <location>
        <begin position="7"/>
        <end position="67"/>
    </location>
</feature>
<dbReference type="InterPro" id="IPR046342">
    <property type="entry name" value="CBS_dom_sf"/>
</dbReference>
<dbReference type="InterPro" id="IPR051257">
    <property type="entry name" value="Diverse_CBS-Domain"/>
</dbReference>
<dbReference type="PROSITE" id="PS51371">
    <property type="entry name" value="CBS"/>
    <property type="match status" value="2"/>
</dbReference>
<evidence type="ECO:0000256" key="1">
    <source>
        <dbReference type="ARBA" id="ARBA00023122"/>
    </source>
</evidence>
<evidence type="ECO:0000259" key="3">
    <source>
        <dbReference type="PROSITE" id="PS51371"/>
    </source>
</evidence>
<protein>
    <submittedName>
        <fullName evidence="4">CBS domain-containing protein</fullName>
    </submittedName>
</protein>
<dbReference type="InterPro" id="IPR000644">
    <property type="entry name" value="CBS_dom"/>
</dbReference>
<proteinExistence type="predicted"/>
<evidence type="ECO:0000256" key="2">
    <source>
        <dbReference type="PROSITE-ProRule" id="PRU00703"/>
    </source>
</evidence>
<evidence type="ECO:0000313" key="5">
    <source>
        <dbReference type="Proteomes" id="UP001064632"/>
    </source>
</evidence>
<evidence type="ECO:0000313" key="4">
    <source>
        <dbReference type="EMBL" id="UXI69851.1"/>
    </source>
</evidence>
<sequence length="141" mass="15170">MEIRSIMTANPKVCTPQTPLRDVARMMLDCDCGEIPVVADLESKKPVGVVTDRDIVIRLVAHGQNPVLTAAGECMTAPAVTLSADATVEDCAHLMAEHQIRRIPIVDDKGCICGIVALADLERTKARSLKSEVTSRVSVPH</sequence>
<reference evidence="4" key="1">
    <citation type="submission" date="2022-09" db="EMBL/GenBank/DDBJ databases">
        <title>Tahibacter sp. nov., isolated from a fresh water.</title>
        <authorList>
            <person name="Baek J.H."/>
            <person name="Lee J.K."/>
            <person name="Kim J.M."/>
            <person name="Jeon C.O."/>
        </authorList>
    </citation>
    <scope>NUCLEOTIDE SEQUENCE</scope>
    <source>
        <strain evidence="4">W38</strain>
    </source>
</reference>
<gene>
    <name evidence="4" type="ORF">N4264_09555</name>
</gene>